<reference evidence="1" key="3">
    <citation type="submission" date="2025-09" db="UniProtKB">
        <authorList>
            <consortium name="Ensembl"/>
        </authorList>
    </citation>
    <scope>IDENTIFICATION</scope>
</reference>
<proteinExistence type="predicted"/>
<name>H2XMM1_CIOIN</name>
<evidence type="ECO:0000313" key="1">
    <source>
        <dbReference type="Ensembl" id="ENSCINP00000030904.1"/>
    </source>
</evidence>
<keyword evidence="2" id="KW-1185">Reference proteome</keyword>
<reference evidence="2" key="1">
    <citation type="journal article" date="2002" name="Science">
        <title>The draft genome of Ciona intestinalis: insights into chordate and vertebrate origins.</title>
        <authorList>
            <person name="Dehal P."/>
            <person name="Satou Y."/>
            <person name="Campbell R.K."/>
            <person name="Chapman J."/>
            <person name="Degnan B."/>
            <person name="De Tomaso A."/>
            <person name="Davidson B."/>
            <person name="Di Gregorio A."/>
            <person name="Gelpke M."/>
            <person name="Goodstein D.M."/>
            <person name="Harafuji N."/>
            <person name="Hastings K.E."/>
            <person name="Ho I."/>
            <person name="Hotta K."/>
            <person name="Huang W."/>
            <person name="Kawashima T."/>
            <person name="Lemaire P."/>
            <person name="Martinez D."/>
            <person name="Meinertzhagen I.A."/>
            <person name="Necula S."/>
            <person name="Nonaka M."/>
            <person name="Putnam N."/>
            <person name="Rash S."/>
            <person name="Saiga H."/>
            <person name="Satake M."/>
            <person name="Terry A."/>
            <person name="Yamada L."/>
            <person name="Wang H.G."/>
            <person name="Awazu S."/>
            <person name="Azumi K."/>
            <person name="Boore J."/>
            <person name="Branno M."/>
            <person name="Chin-Bow S."/>
            <person name="DeSantis R."/>
            <person name="Doyle S."/>
            <person name="Francino P."/>
            <person name="Keys D.N."/>
            <person name="Haga S."/>
            <person name="Hayashi H."/>
            <person name="Hino K."/>
            <person name="Imai K.S."/>
            <person name="Inaba K."/>
            <person name="Kano S."/>
            <person name="Kobayashi K."/>
            <person name="Kobayashi M."/>
            <person name="Lee B.I."/>
            <person name="Makabe K.W."/>
            <person name="Manohar C."/>
            <person name="Matassi G."/>
            <person name="Medina M."/>
            <person name="Mochizuki Y."/>
            <person name="Mount S."/>
            <person name="Morishita T."/>
            <person name="Miura S."/>
            <person name="Nakayama A."/>
            <person name="Nishizaka S."/>
            <person name="Nomoto H."/>
            <person name="Ohta F."/>
            <person name="Oishi K."/>
            <person name="Rigoutsos I."/>
            <person name="Sano M."/>
            <person name="Sasaki A."/>
            <person name="Sasakura Y."/>
            <person name="Shoguchi E."/>
            <person name="Shin-i T."/>
            <person name="Spagnuolo A."/>
            <person name="Stainier D."/>
            <person name="Suzuki M.M."/>
            <person name="Tassy O."/>
            <person name="Takatori N."/>
            <person name="Tokuoka M."/>
            <person name="Yagi K."/>
            <person name="Yoshizaki F."/>
            <person name="Wada S."/>
            <person name="Zhang C."/>
            <person name="Hyatt P.D."/>
            <person name="Larimer F."/>
            <person name="Detter C."/>
            <person name="Doggett N."/>
            <person name="Glavina T."/>
            <person name="Hawkins T."/>
            <person name="Richardson P."/>
            <person name="Lucas S."/>
            <person name="Kohara Y."/>
            <person name="Levine M."/>
            <person name="Satoh N."/>
            <person name="Rokhsar D.S."/>
        </authorList>
    </citation>
    <scope>NUCLEOTIDE SEQUENCE [LARGE SCALE GENOMIC DNA]</scope>
</reference>
<accession>H2XMM1</accession>
<sequence length="96" mass="11149">MHAMQMHDYKIKSIIAFQKSMLRHSGPCCSALPSSESEAKKIRDTFSFSPRMTFGTTDYYVGLTSRVARHEYCLNYDADYVIRRHNAKKKLTWPPV</sequence>
<dbReference type="InParanoid" id="H2XMM1"/>
<dbReference type="Ensembl" id="ENSCINT00000030873.1">
    <property type="protein sequence ID" value="ENSCINP00000030904.1"/>
    <property type="gene ID" value="ENSCING00000022386.1"/>
</dbReference>
<protein>
    <submittedName>
        <fullName evidence="1">Uncharacterized protein</fullName>
    </submittedName>
</protein>
<evidence type="ECO:0000313" key="2">
    <source>
        <dbReference type="Proteomes" id="UP000008144"/>
    </source>
</evidence>
<organism evidence="1 2">
    <name type="scientific">Ciona intestinalis</name>
    <name type="common">Transparent sea squirt</name>
    <name type="synonym">Ascidia intestinalis</name>
    <dbReference type="NCBI Taxonomy" id="7719"/>
    <lineage>
        <taxon>Eukaryota</taxon>
        <taxon>Metazoa</taxon>
        <taxon>Chordata</taxon>
        <taxon>Tunicata</taxon>
        <taxon>Ascidiacea</taxon>
        <taxon>Phlebobranchia</taxon>
        <taxon>Cionidae</taxon>
        <taxon>Ciona</taxon>
    </lineage>
</organism>
<reference evidence="1" key="2">
    <citation type="submission" date="2025-08" db="UniProtKB">
        <authorList>
            <consortium name="Ensembl"/>
        </authorList>
    </citation>
    <scope>IDENTIFICATION</scope>
</reference>
<dbReference type="AlphaFoldDB" id="H2XMM1"/>
<dbReference type="HOGENOM" id="CLU_2359052_0_0_1"/>
<dbReference type="Proteomes" id="UP000008144">
    <property type="component" value="Unassembled WGS sequence"/>
</dbReference>